<evidence type="ECO:0000313" key="1">
    <source>
        <dbReference type="EMBL" id="OYD06950.1"/>
    </source>
</evidence>
<organism evidence="1 2">
    <name type="scientific">Paludifilum halophilum</name>
    <dbReference type="NCBI Taxonomy" id="1642702"/>
    <lineage>
        <taxon>Bacteria</taxon>
        <taxon>Bacillati</taxon>
        <taxon>Bacillota</taxon>
        <taxon>Bacilli</taxon>
        <taxon>Bacillales</taxon>
        <taxon>Thermoactinomycetaceae</taxon>
        <taxon>Paludifilum</taxon>
    </lineage>
</organism>
<reference evidence="1 2" key="1">
    <citation type="submission" date="2017-07" db="EMBL/GenBank/DDBJ databases">
        <title>The genome sequence of Paludifilum halophilum highlights mechanisms for microbial adaptation to high salt environemnts.</title>
        <authorList>
            <person name="Belbahri L."/>
        </authorList>
    </citation>
    <scope>NUCLEOTIDE SEQUENCE [LARGE SCALE GENOMIC DNA]</scope>
    <source>
        <strain evidence="1 2">DSM 102817</strain>
    </source>
</reference>
<dbReference type="Proteomes" id="UP000215459">
    <property type="component" value="Unassembled WGS sequence"/>
</dbReference>
<dbReference type="EMBL" id="NOWF01000008">
    <property type="protein sequence ID" value="OYD06950.1"/>
    <property type="molecule type" value="Genomic_DNA"/>
</dbReference>
<proteinExistence type="predicted"/>
<keyword evidence="2" id="KW-1185">Reference proteome</keyword>
<gene>
    <name evidence="1" type="ORF">CHM34_13510</name>
</gene>
<comment type="caution">
    <text evidence="1">The sequence shown here is derived from an EMBL/GenBank/DDBJ whole genome shotgun (WGS) entry which is preliminary data.</text>
</comment>
<dbReference type="AlphaFoldDB" id="A0A235B3S1"/>
<name>A0A235B3S1_9BACL</name>
<accession>A0A235B3S1</accession>
<sequence>MEILSFKHFHKHFVFVGEGEKNRNKVLKNHITVSVVIDLGCGNTRE</sequence>
<evidence type="ECO:0000313" key="2">
    <source>
        <dbReference type="Proteomes" id="UP000215459"/>
    </source>
</evidence>
<protein>
    <submittedName>
        <fullName evidence="1">Uncharacterized protein</fullName>
    </submittedName>
</protein>